<dbReference type="PANTHER" id="PTHR42951:SF17">
    <property type="entry name" value="METALLO-BETA-LACTAMASE DOMAIN-CONTAINING PROTEIN"/>
    <property type="match status" value="1"/>
</dbReference>
<proteinExistence type="predicted"/>
<dbReference type="InterPro" id="IPR001279">
    <property type="entry name" value="Metallo-B-lactamas"/>
</dbReference>
<gene>
    <name evidence="3" type="ORF">D7318_13285</name>
    <name evidence="2" type="ORF">D7319_13240</name>
</gene>
<feature type="domain" description="Metallo-beta-lactamase" evidence="1">
    <location>
        <begin position="14"/>
        <end position="217"/>
    </location>
</feature>
<evidence type="ECO:0000313" key="4">
    <source>
        <dbReference type="Proteomes" id="UP000268652"/>
    </source>
</evidence>
<dbReference type="PANTHER" id="PTHR42951">
    <property type="entry name" value="METALLO-BETA-LACTAMASE DOMAIN-CONTAINING"/>
    <property type="match status" value="1"/>
</dbReference>
<keyword evidence="2" id="KW-0378">Hydrolase</keyword>
<organism evidence="2 5">
    <name type="scientific">Streptomyces radicis</name>
    <dbReference type="NCBI Taxonomy" id="1750517"/>
    <lineage>
        <taxon>Bacteria</taxon>
        <taxon>Bacillati</taxon>
        <taxon>Actinomycetota</taxon>
        <taxon>Actinomycetes</taxon>
        <taxon>Kitasatosporales</taxon>
        <taxon>Streptomycetaceae</taxon>
        <taxon>Streptomyces</taxon>
    </lineage>
</organism>
<reference evidence="4 5" key="1">
    <citation type="submission" date="2018-09" db="EMBL/GenBank/DDBJ databases">
        <title>Streptomyces sp. nov. DS1-2, an endophytic actinomycete isolated from roots of Dendrobium scabrilingue.</title>
        <authorList>
            <person name="Kuncharoen N."/>
            <person name="Kudo T."/>
            <person name="Ohkuma M."/>
            <person name="Yuki M."/>
            <person name="Tanasupawat S."/>
        </authorList>
    </citation>
    <scope>NUCLEOTIDE SEQUENCE [LARGE SCALE GENOMIC DNA]</scope>
    <source>
        <strain evidence="2 5">AZ1-7</strain>
        <strain evidence="3 4">DS1-2</strain>
    </source>
</reference>
<comment type="caution">
    <text evidence="2">The sequence shown here is derived from an EMBL/GenBank/DDBJ whole genome shotgun (WGS) entry which is preliminary data.</text>
</comment>
<evidence type="ECO:0000313" key="3">
    <source>
        <dbReference type="EMBL" id="RKN22991.1"/>
    </source>
</evidence>
<dbReference type="RefSeq" id="WP_120697166.1">
    <property type="nucleotide sequence ID" value="NZ_RBDX01000008.1"/>
</dbReference>
<dbReference type="AlphaFoldDB" id="A0A3A9W9U9"/>
<dbReference type="Proteomes" id="UP000268652">
    <property type="component" value="Unassembled WGS sequence"/>
</dbReference>
<name>A0A3A9W9U9_9ACTN</name>
<dbReference type="Gene3D" id="3.60.15.10">
    <property type="entry name" value="Ribonuclease Z/Hydroxyacylglutathione hydrolase-like"/>
    <property type="match status" value="1"/>
</dbReference>
<dbReference type="SUPFAM" id="SSF56281">
    <property type="entry name" value="Metallo-hydrolase/oxidoreductase"/>
    <property type="match status" value="1"/>
</dbReference>
<dbReference type="InterPro" id="IPR036866">
    <property type="entry name" value="RibonucZ/Hydroxyglut_hydro"/>
</dbReference>
<evidence type="ECO:0000259" key="1">
    <source>
        <dbReference type="SMART" id="SM00849"/>
    </source>
</evidence>
<dbReference type="EMBL" id="RBDX01000008">
    <property type="protein sequence ID" value="RKN09412.1"/>
    <property type="molecule type" value="Genomic_DNA"/>
</dbReference>
<dbReference type="SMART" id="SM00849">
    <property type="entry name" value="Lactamase_B"/>
    <property type="match status" value="1"/>
</dbReference>
<dbReference type="CDD" id="cd07721">
    <property type="entry name" value="yflN-like_MBL-fold"/>
    <property type="match status" value="1"/>
</dbReference>
<dbReference type="Proteomes" id="UP000275024">
    <property type="component" value="Unassembled WGS sequence"/>
</dbReference>
<accession>A0A3A9W9U9</accession>
<sequence>MEITPSIRRVGSDHVAAYLVVTDEGITAVDAGLPGFWKALRRELAAIGATPADIRGVVLTHGDVDHLGYAERLRGEYQVPLYIHHADAERALTGKKPSTPAGTFKPLRAIRFACYVLANGAWRDDHVKEVVEVKDGDVLPLPGAPVIVAVPGHSPGSVAVHVPAVDALFVGDAVTTRHQLSGEERVQVGAFAEDQESARVALRRLAGIRASWVLPGHGTPWHATPEEIAATLRAAAH</sequence>
<protein>
    <submittedName>
        <fullName evidence="2">MBL fold metallo-hydrolase</fullName>
    </submittedName>
</protein>
<evidence type="ECO:0000313" key="2">
    <source>
        <dbReference type="EMBL" id="RKN09412.1"/>
    </source>
</evidence>
<evidence type="ECO:0000313" key="5">
    <source>
        <dbReference type="Proteomes" id="UP000275024"/>
    </source>
</evidence>
<dbReference type="EMBL" id="RBDY01000008">
    <property type="protein sequence ID" value="RKN22991.1"/>
    <property type="molecule type" value="Genomic_DNA"/>
</dbReference>
<dbReference type="OrthoDB" id="2971563at2"/>
<dbReference type="Pfam" id="PF00753">
    <property type="entry name" value="Lactamase_B"/>
    <property type="match status" value="1"/>
</dbReference>
<keyword evidence="4" id="KW-1185">Reference proteome</keyword>
<dbReference type="GO" id="GO:0016787">
    <property type="term" value="F:hydrolase activity"/>
    <property type="evidence" value="ECO:0007669"/>
    <property type="project" value="UniProtKB-KW"/>
</dbReference>
<dbReference type="InterPro" id="IPR050855">
    <property type="entry name" value="NDM-1-like"/>
</dbReference>